<dbReference type="Pfam" id="PF01368">
    <property type="entry name" value="DHH"/>
    <property type="match status" value="1"/>
</dbReference>
<dbReference type="InterPro" id="IPR038763">
    <property type="entry name" value="DHH_sf"/>
</dbReference>
<sequence>MKWNILHTKESGKIIDILLKNRGIKNKKEFFEPVDPQKIKLKELGIKDKSVKKAVGRIKEAKKKGEHVMIYGDYDADGICATAIMWEALHGYGLNVLPHIPDRFEEGYGLNADSILKLKTQDPKLKLIVTVDNGIVANKAVEEANRLGIDVIIVDHHAKGDKKPATGYVFHSTAICGSALAWFFARELGTGDGLELAAIGTIADQMPLMGTNRSLVKFGLEKLNKTKRLGLKALINDSRVEKVGTYEVNYVIAPRINAMGRLAHGLDSLRLLCTKRADKARELSRLLDRTNFERQGIVEKVVVRARREVTDQKIIVLAHESYHEGVIGLAAGKLVEEYYRPAIVFSKKDKVSKASARSVSGFNIIENIRKLSDLYLEGGGHPMAAGFSIETKNIELFAKKINEISDSLLTDEILERKLKIDMEIN</sequence>
<dbReference type="Gene3D" id="3.90.1640.30">
    <property type="match status" value="1"/>
</dbReference>
<feature type="non-terminal residue" evidence="3">
    <location>
        <position position="425"/>
    </location>
</feature>
<keyword evidence="3" id="KW-0269">Exonuclease</keyword>
<dbReference type="PANTHER" id="PTHR30255:SF2">
    <property type="entry name" value="SINGLE-STRANDED-DNA-SPECIFIC EXONUCLEASE RECJ"/>
    <property type="match status" value="1"/>
</dbReference>
<keyword evidence="3" id="KW-0378">Hydrolase</keyword>
<dbReference type="Gene3D" id="3.10.310.30">
    <property type="match status" value="1"/>
</dbReference>
<feature type="domain" description="DDH" evidence="1">
    <location>
        <begin position="68"/>
        <end position="184"/>
    </location>
</feature>
<dbReference type="Proteomes" id="UP000034329">
    <property type="component" value="Unassembled WGS sequence"/>
</dbReference>
<dbReference type="GO" id="GO:0003676">
    <property type="term" value="F:nucleic acid binding"/>
    <property type="evidence" value="ECO:0007669"/>
    <property type="project" value="InterPro"/>
</dbReference>
<dbReference type="InterPro" id="IPR051673">
    <property type="entry name" value="SSDNA_exonuclease_RecJ"/>
</dbReference>
<evidence type="ECO:0000259" key="1">
    <source>
        <dbReference type="Pfam" id="PF01368"/>
    </source>
</evidence>
<gene>
    <name evidence="3" type="ORF">UX13_C0050G0001</name>
</gene>
<dbReference type="AlphaFoldDB" id="A0A0G1ML36"/>
<organism evidence="3 4">
    <name type="scientific">Candidatus Woesebacteria bacterium GW2011_GWB1_45_5</name>
    <dbReference type="NCBI Taxonomy" id="1618581"/>
    <lineage>
        <taxon>Bacteria</taxon>
        <taxon>Candidatus Woeseibacteriota</taxon>
    </lineage>
</organism>
<accession>A0A0G1ML36</accession>
<evidence type="ECO:0000259" key="2">
    <source>
        <dbReference type="Pfam" id="PF02272"/>
    </source>
</evidence>
<dbReference type="GO" id="GO:0004527">
    <property type="term" value="F:exonuclease activity"/>
    <property type="evidence" value="ECO:0007669"/>
    <property type="project" value="UniProtKB-KW"/>
</dbReference>
<feature type="domain" description="DHHA1" evidence="2">
    <location>
        <begin position="311"/>
        <end position="404"/>
    </location>
</feature>
<reference evidence="3 4" key="1">
    <citation type="journal article" date="2015" name="Nature">
        <title>rRNA introns, odd ribosomes, and small enigmatic genomes across a large radiation of phyla.</title>
        <authorList>
            <person name="Brown C.T."/>
            <person name="Hug L.A."/>
            <person name="Thomas B.C."/>
            <person name="Sharon I."/>
            <person name="Castelle C.J."/>
            <person name="Singh A."/>
            <person name="Wilkins M.J."/>
            <person name="Williams K.H."/>
            <person name="Banfield J.F."/>
        </authorList>
    </citation>
    <scope>NUCLEOTIDE SEQUENCE [LARGE SCALE GENOMIC DNA]</scope>
</reference>
<dbReference type="PANTHER" id="PTHR30255">
    <property type="entry name" value="SINGLE-STRANDED-DNA-SPECIFIC EXONUCLEASE RECJ"/>
    <property type="match status" value="1"/>
</dbReference>
<dbReference type="EMBL" id="LCLA01000050">
    <property type="protein sequence ID" value="KKU09066.1"/>
    <property type="molecule type" value="Genomic_DNA"/>
</dbReference>
<dbReference type="InterPro" id="IPR001667">
    <property type="entry name" value="DDH_dom"/>
</dbReference>
<evidence type="ECO:0000313" key="4">
    <source>
        <dbReference type="Proteomes" id="UP000034329"/>
    </source>
</evidence>
<name>A0A0G1ML36_9BACT</name>
<proteinExistence type="predicted"/>
<protein>
    <submittedName>
        <fullName evidence="3">Single-stranded-DNA-specific exonuclease recJ</fullName>
    </submittedName>
</protein>
<evidence type="ECO:0000313" key="3">
    <source>
        <dbReference type="EMBL" id="KKU09066.1"/>
    </source>
</evidence>
<comment type="caution">
    <text evidence="3">The sequence shown here is derived from an EMBL/GenBank/DDBJ whole genome shotgun (WGS) entry which is preliminary data.</text>
</comment>
<dbReference type="Pfam" id="PF02272">
    <property type="entry name" value="DHHA1"/>
    <property type="match status" value="1"/>
</dbReference>
<dbReference type="SUPFAM" id="SSF64182">
    <property type="entry name" value="DHH phosphoesterases"/>
    <property type="match status" value="1"/>
</dbReference>
<dbReference type="InterPro" id="IPR003156">
    <property type="entry name" value="DHHA1_dom"/>
</dbReference>
<keyword evidence="3" id="KW-0540">Nuclease</keyword>